<keyword evidence="4" id="KW-1185">Reference proteome</keyword>
<dbReference type="HOGENOM" id="CLU_367961_0_0_9"/>
<dbReference type="RefSeq" id="WP_015557715.1">
    <property type="nucleotide sequence ID" value="NC_021039.1"/>
</dbReference>
<organism evidence="3 4">
    <name type="scientific">Ruminococcus champanellensis (strain DSM 18848 / JCM 17042 / KCTC 15320 / 18P13)</name>
    <dbReference type="NCBI Taxonomy" id="213810"/>
    <lineage>
        <taxon>Bacteria</taxon>
        <taxon>Bacillati</taxon>
        <taxon>Bacillota</taxon>
        <taxon>Clostridia</taxon>
        <taxon>Eubacteriales</taxon>
        <taxon>Oscillospiraceae</taxon>
        <taxon>Ruminococcus</taxon>
    </lineage>
</organism>
<dbReference type="SUPFAM" id="SSF63446">
    <property type="entry name" value="Type I dockerin domain"/>
    <property type="match status" value="1"/>
</dbReference>
<dbReference type="SUPFAM" id="SSF51445">
    <property type="entry name" value="(Trans)glycosidases"/>
    <property type="match status" value="1"/>
</dbReference>
<dbReference type="Gene3D" id="1.10.1330.10">
    <property type="entry name" value="Dockerin domain"/>
    <property type="match status" value="1"/>
</dbReference>
<evidence type="ECO:0000313" key="3">
    <source>
        <dbReference type="EMBL" id="CBL16808.1"/>
    </source>
</evidence>
<dbReference type="AlphaFoldDB" id="D4LB13"/>
<dbReference type="EMBL" id="FP929052">
    <property type="protein sequence ID" value="CBL16808.1"/>
    <property type="molecule type" value="Genomic_DNA"/>
</dbReference>
<dbReference type="InterPro" id="IPR002105">
    <property type="entry name" value="Dockerin_1_rpt"/>
</dbReference>
<reference evidence="3" key="2">
    <citation type="submission" date="2010-03" db="EMBL/GenBank/DDBJ databases">
        <authorList>
            <person name="Pajon A."/>
        </authorList>
    </citation>
    <scope>NUCLEOTIDE SEQUENCE</scope>
    <source>
        <strain evidence="3">Type strain: 18P13</strain>
    </source>
</reference>
<dbReference type="PROSITE" id="PS00018">
    <property type="entry name" value="EF_HAND_1"/>
    <property type="match status" value="1"/>
</dbReference>
<dbReference type="Pfam" id="PF00404">
    <property type="entry name" value="Dockerin_1"/>
    <property type="match status" value="1"/>
</dbReference>
<dbReference type="InterPro" id="IPR016134">
    <property type="entry name" value="Dockerin_dom"/>
</dbReference>
<feature type="chain" id="PRO_5038805093" description="Dockerin domain-containing protein" evidence="1">
    <location>
        <begin position="21"/>
        <end position="757"/>
    </location>
</feature>
<dbReference type="STRING" id="213810.RUM_05910"/>
<dbReference type="InterPro" id="IPR036439">
    <property type="entry name" value="Dockerin_dom_sf"/>
</dbReference>
<gene>
    <name evidence="3" type="ordered locus">RUM_05910</name>
</gene>
<name>D4LB13_RUMC1</name>
<dbReference type="CAZy" id="GH44">
    <property type="family name" value="Glycoside Hydrolase Family 44"/>
</dbReference>
<dbReference type="GO" id="GO:0000272">
    <property type="term" value="P:polysaccharide catabolic process"/>
    <property type="evidence" value="ECO:0007669"/>
    <property type="project" value="InterPro"/>
</dbReference>
<accession>D4LB13</accession>
<protein>
    <recommendedName>
        <fullName evidence="2">Dockerin domain-containing protein</fullName>
    </recommendedName>
</protein>
<dbReference type="PROSITE" id="PS00448">
    <property type="entry name" value="CLOS_CELLULOSOME_RPT"/>
    <property type="match status" value="1"/>
</dbReference>
<dbReference type="Proteomes" id="UP000007054">
    <property type="component" value="Chromosome"/>
</dbReference>
<evidence type="ECO:0000256" key="1">
    <source>
        <dbReference type="SAM" id="SignalP"/>
    </source>
</evidence>
<dbReference type="InterPro" id="IPR013780">
    <property type="entry name" value="Glyco_hydro_b"/>
</dbReference>
<dbReference type="BioCyc" id="RCHA213810:RUM_RS02855-MONOMER"/>
<dbReference type="InterPro" id="IPR018247">
    <property type="entry name" value="EF_Hand_1_Ca_BS"/>
</dbReference>
<dbReference type="KEGG" id="rch:RUM_05910"/>
<reference evidence="3" key="1">
    <citation type="submission" date="2010-03" db="EMBL/GenBank/DDBJ databases">
        <title>The genome sequence of Ruminococcus sp. 18P13.</title>
        <authorList>
            <consortium name="metaHIT consortium -- http://www.metahit.eu/"/>
            <person name="Pajon A."/>
            <person name="Turner K."/>
            <person name="Parkhill J."/>
            <person name="Bernalier A."/>
        </authorList>
    </citation>
    <scope>NUCLEOTIDE SEQUENCE [LARGE SCALE GENOMIC DNA]</scope>
    <source>
        <strain evidence="3">Type strain: 18P13</strain>
    </source>
</reference>
<dbReference type="PROSITE" id="PS51766">
    <property type="entry name" value="DOCKERIN"/>
    <property type="match status" value="1"/>
</dbReference>
<dbReference type="Gene3D" id="3.20.20.80">
    <property type="entry name" value="Glycosidases"/>
    <property type="match status" value="1"/>
</dbReference>
<feature type="signal peptide" evidence="1">
    <location>
        <begin position="1"/>
        <end position="20"/>
    </location>
</feature>
<keyword evidence="1" id="KW-0732">Signal</keyword>
<dbReference type="Pfam" id="PF12891">
    <property type="entry name" value="Glyco_hydro_44"/>
    <property type="match status" value="1"/>
</dbReference>
<feature type="domain" description="Dockerin" evidence="2">
    <location>
        <begin position="687"/>
        <end position="757"/>
    </location>
</feature>
<evidence type="ECO:0000313" key="4">
    <source>
        <dbReference type="Proteomes" id="UP000007054"/>
    </source>
</evidence>
<sequence length="757" mass="81929">MNRYKSFGAALLFTIAALSAALPGAGGADTSYQMQVAIDLGGEGKAISPYIYGINQSGNQENYNKFTVNAIRQGGNRFTGYNWETNASNAGADWQHCSDNYLSDSSDPADCVQTLSREAAANGIGYKLATLQLAGYVAADKNGSVSEAETAPSDRWNQVVLTKGSAFADTPDLTDGNVYMDEYVHYIIEKLGNSQSASGIQGYSLDNEPALWHTSHSRLHPNPVTIAELHEKSVEMAKAVKALDPDAEIFGPALYGYTAYDHLADGDSSTEWETIQAEKGYHWYLDCYLDQMKQASDAAGTRLLDVLDIHYYSESARVGAEDRVQSVRTLYEAGFAENSWIGKWCQANVPILPTVQKSIDTYYPGTKLAISEYNYGGEDVSATIAQAEALGCYADANVYFASLWGGNEYMFSGINLYTNYDGKGGKFGDTLMPTKTADVSLASAYAAVNGTDQSVVTAMLTNKDMSRQETASIALNHSDKQYEAAAVYAVSGDSADIRLLDIVTDVSDNTVQVTLPAYSAAMIVITDDASDFDGLEIYDPSKVTERVECFEDPESMLNANGYVEIPITDPEHLKEIRLTADVTSSAGSSWAYAGCAVCINAKDAAGNKFWTSKGYQLSLGTGSKAKVEFDGTLENADKETVEAVIADGKVELQKWWDSSAAKEEEKEDIITVKYTRVEVVYSVSDTPSILRGDVNSDGEVTIADVVRLCRYVAEDTELTPAMTEEQLPCADVNGDSIVDSSDITLIARYLAHLVDAL</sequence>
<dbReference type="InterPro" id="IPR024745">
    <property type="entry name" value="GH44_cat"/>
</dbReference>
<dbReference type="Gene3D" id="2.60.40.1180">
    <property type="entry name" value="Golgi alpha-mannosidase II"/>
    <property type="match status" value="1"/>
</dbReference>
<dbReference type="GO" id="GO:0004553">
    <property type="term" value="F:hydrolase activity, hydrolyzing O-glycosyl compounds"/>
    <property type="evidence" value="ECO:0007669"/>
    <property type="project" value="InterPro"/>
</dbReference>
<dbReference type="PATRIC" id="fig|213810.4.peg.498"/>
<proteinExistence type="predicted"/>
<evidence type="ECO:0000259" key="2">
    <source>
        <dbReference type="PROSITE" id="PS51766"/>
    </source>
</evidence>
<dbReference type="InterPro" id="IPR017853">
    <property type="entry name" value="GH"/>
</dbReference>
<dbReference type="GeneID" id="83155403"/>
<dbReference type="CDD" id="cd14256">
    <property type="entry name" value="Dockerin_I"/>
    <property type="match status" value="1"/>
</dbReference>